<proteinExistence type="predicted"/>
<feature type="region of interest" description="Disordered" evidence="1">
    <location>
        <begin position="67"/>
        <end position="103"/>
    </location>
</feature>
<dbReference type="AlphaFoldDB" id="A0A9D3ZQS7"/>
<reference evidence="2 3" key="1">
    <citation type="journal article" date="2021" name="Plant Biotechnol. J.">
        <title>Multi-omics assisted identification of the key and species-specific regulatory components of drought-tolerant mechanisms in Gossypium stocksii.</title>
        <authorList>
            <person name="Yu D."/>
            <person name="Ke L."/>
            <person name="Zhang D."/>
            <person name="Wu Y."/>
            <person name="Sun Y."/>
            <person name="Mei J."/>
            <person name="Sun J."/>
            <person name="Sun Y."/>
        </authorList>
    </citation>
    <scope>NUCLEOTIDE SEQUENCE [LARGE SCALE GENOMIC DNA]</scope>
    <source>
        <strain evidence="3">cv. E1</strain>
        <tissue evidence="2">Leaf</tissue>
    </source>
</reference>
<keyword evidence="3" id="KW-1185">Reference proteome</keyword>
<dbReference type="EMBL" id="JAIQCV010000010">
    <property type="protein sequence ID" value="KAH1057053.1"/>
    <property type="molecule type" value="Genomic_DNA"/>
</dbReference>
<gene>
    <name evidence="2" type="ORF">J1N35_035118</name>
</gene>
<evidence type="ECO:0000313" key="2">
    <source>
        <dbReference type="EMBL" id="KAH1057053.1"/>
    </source>
</evidence>
<name>A0A9D3ZQS7_9ROSI</name>
<accession>A0A9D3ZQS7</accession>
<dbReference type="Proteomes" id="UP000828251">
    <property type="component" value="Unassembled WGS sequence"/>
</dbReference>
<feature type="non-terminal residue" evidence="2">
    <location>
        <position position="1"/>
    </location>
</feature>
<dbReference type="OrthoDB" id="10643967at2759"/>
<evidence type="ECO:0000313" key="3">
    <source>
        <dbReference type="Proteomes" id="UP000828251"/>
    </source>
</evidence>
<protein>
    <submittedName>
        <fullName evidence="2">Uncharacterized protein</fullName>
    </submittedName>
</protein>
<comment type="caution">
    <text evidence="2">The sequence shown here is derived from an EMBL/GenBank/DDBJ whole genome shotgun (WGS) entry which is preliminary data.</text>
</comment>
<evidence type="ECO:0000256" key="1">
    <source>
        <dbReference type="SAM" id="MobiDB-lite"/>
    </source>
</evidence>
<organism evidence="2 3">
    <name type="scientific">Gossypium stocksii</name>
    <dbReference type="NCBI Taxonomy" id="47602"/>
    <lineage>
        <taxon>Eukaryota</taxon>
        <taxon>Viridiplantae</taxon>
        <taxon>Streptophyta</taxon>
        <taxon>Embryophyta</taxon>
        <taxon>Tracheophyta</taxon>
        <taxon>Spermatophyta</taxon>
        <taxon>Magnoliopsida</taxon>
        <taxon>eudicotyledons</taxon>
        <taxon>Gunneridae</taxon>
        <taxon>Pentapetalae</taxon>
        <taxon>rosids</taxon>
        <taxon>malvids</taxon>
        <taxon>Malvales</taxon>
        <taxon>Malvaceae</taxon>
        <taxon>Malvoideae</taxon>
        <taxon>Gossypium</taxon>
    </lineage>
</organism>
<sequence length="113" mass="12818">LAKVHDKLALYWAYASRREVSMKRSLQKNFIKLMPAFLDFPKKLQAVVAEGVSEVEPVEIDSAIAKKETQEPDEEIEKIESIGIGTDHQRRKRSKPHTCTTNGQHCSCSTSLY</sequence>